<dbReference type="Pfam" id="PF05282">
    <property type="entry name" value="AAR2"/>
    <property type="match status" value="1"/>
</dbReference>
<dbReference type="InterPro" id="IPR038514">
    <property type="entry name" value="AAR2_C_sf"/>
</dbReference>
<feature type="domain" description="AAR2 C-terminal" evidence="4">
    <location>
        <begin position="207"/>
        <end position="361"/>
    </location>
</feature>
<dbReference type="Proteomes" id="UP000694941">
    <property type="component" value="Unplaced"/>
</dbReference>
<dbReference type="Pfam" id="PF20981">
    <property type="entry name" value="AAR2_1st"/>
    <property type="match status" value="1"/>
</dbReference>
<dbReference type="InterPro" id="IPR038516">
    <property type="entry name" value="AAR2_N_sf"/>
</dbReference>
<gene>
    <name evidence="7" type="primary">LOC106471996</name>
</gene>
<dbReference type="RefSeq" id="XP_013788079.1">
    <property type="nucleotide sequence ID" value="XM_013932625.2"/>
</dbReference>
<evidence type="ECO:0000259" key="5">
    <source>
        <dbReference type="Pfam" id="PF20981"/>
    </source>
</evidence>
<evidence type="ECO:0000256" key="3">
    <source>
        <dbReference type="ARBA" id="ARBA00030625"/>
    </source>
</evidence>
<dbReference type="CDD" id="cd13777">
    <property type="entry name" value="Aar2_N"/>
    <property type="match status" value="1"/>
</dbReference>
<dbReference type="InterPro" id="IPR033648">
    <property type="entry name" value="AAR2_C"/>
</dbReference>
<feature type="domain" description="AAR2 N-terminal" evidence="5">
    <location>
        <begin position="20"/>
        <end position="152"/>
    </location>
</feature>
<evidence type="ECO:0000313" key="7">
    <source>
        <dbReference type="RefSeq" id="XP_013788079.1"/>
    </source>
</evidence>
<organism evidence="6 7">
    <name type="scientific">Limulus polyphemus</name>
    <name type="common">Atlantic horseshoe crab</name>
    <dbReference type="NCBI Taxonomy" id="6850"/>
    <lineage>
        <taxon>Eukaryota</taxon>
        <taxon>Metazoa</taxon>
        <taxon>Ecdysozoa</taxon>
        <taxon>Arthropoda</taxon>
        <taxon>Chelicerata</taxon>
        <taxon>Merostomata</taxon>
        <taxon>Xiphosura</taxon>
        <taxon>Limulidae</taxon>
        <taxon>Limulus</taxon>
    </lineage>
</organism>
<sequence length="378" mass="43132">MTESVSLSQDPSVAEHLSVQGATLVFLDVPPMTEFGIDMNVYNVGKKFRGVKLIPPGLHFIHYSAVNKEGQTAPRTGFFHFFSPKELLIKKWDNRTEDVSQNEISEEEKQRIHAHLHGDLDHFLGVFPYKSWKTWIGLTGYITEPLLRKLEPENGKIQSVNQLVPQTYPPKPTSDDTDSLVTKRFKVDLEERLLPTMATQPGTSVRFTVIPRCRYPAGSTPSEITAHGMDSTFILEEMFQNCSVKDEILGELQMAFICFLAGQLYDGFEQWKCLLHMICACDSGIEKYPDFFSKLIRILHFQLQQIPSDFFVDIVSGDNFLTNTLQIFFSNISSNNVDRALYERGQKFKESLVKKFKWDFDSEPDDCAPVVVELPELV</sequence>
<dbReference type="Gene3D" id="2.60.34.20">
    <property type="match status" value="1"/>
</dbReference>
<dbReference type="InterPro" id="IPR033647">
    <property type="entry name" value="Aar2_N"/>
</dbReference>
<evidence type="ECO:0000313" key="6">
    <source>
        <dbReference type="Proteomes" id="UP000694941"/>
    </source>
</evidence>
<dbReference type="Gene3D" id="1.25.40.550">
    <property type="entry name" value="Aar2, C-terminal domain-like"/>
    <property type="match status" value="1"/>
</dbReference>
<dbReference type="InterPro" id="IPR007946">
    <property type="entry name" value="AAR2"/>
</dbReference>
<protein>
    <recommendedName>
        <fullName evidence="2">Protein AAR2 homolog</fullName>
    </recommendedName>
    <alternativeName>
        <fullName evidence="3">AAR2 splicing factor homolog</fullName>
    </alternativeName>
</protein>
<name>A0ABM1BSZ7_LIMPO</name>
<dbReference type="PANTHER" id="PTHR12689">
    <property type="entry name" value="A1 CISTRON SPLICING FACTOR AAR2-RELATED"/>
    <property type="match status" value="1"/>
</dbReference>
<dbReference type="CDD" id="cd13778">
    <property type="entry name" value="Aar2_C"/>
    <property type="match status" value="1"/>
</dbReference>
<dbReference type="GeneID" id="106471996"/>
<evidence type="ECO:0000256" key="2">
    <source>
        <dbReference type="ARBA" id="ARBA00016372"/>
    </source>
</evidence>
<dbReference type="PANTHER" id="PTHR12689:SF4">
    <property type="entry name" value="PROTEIN AAR2 HOMOLOG"/>
    <property type="match status" value="1"/>
</dbReference>
<keyword evidence="6" id="KW-1185">Reference proteome</keyword>
<comment type="similarity">
    <text evidence="1">Belongs to the AAR2 family.</text>
</comment>
<accession>A0ABM1BSZ7</accession>
<evidence type="ECO:0000256" key="1">
    <source>
        <dbReference type="ARBA" id="ARBA00006281"/>
    </source>
</evidence>
<proteinExistence type="inferred from homology"/>
<evidence type="ECO:0000259" key="4">
    <source>
        <dbReference type="Pfam" id="PF05282"/>
    </source>
</evidence>
<reference evidence="7" key="1">
    <citation type="submission" date="2025-08" db="UniProtKB">
        <authorList>
            <consortium name="RefSeq"/>
        </authorList>
    </citation>
    <scope>IDENTIFICATION</scope>
    <source>
        <tissue evidence="7">Muscle</tissue>
    </source>
</reference>